<evidence type="ECO:0000313" key="2">
    <source>
        <dbReference type="Proteomes" id="UP001165586"/>
    </source>
</evidence>
<organism evidence="1 2">
    <name type="scientific">Herbiconiux daphne</name>
    <dbReference type="NCBI Taxonomy" id="2970914"/>
    <lineage>
        <taxon>Bacteria</taxon>
        <taxon>Bacillati</taxon>
        <taxon>Actinomycetota</taxon>
        <taxon>Actinomycetes</taxon>
        <taxon>Micrococcales</taxon>
        <taxon>Microbacteriaceae</taxon>
        <taxon>Herbiconiux</taxon>
    </lineage>
</organism>
<dbReference type="EMBL" id="JANLCJ010000540">
    <property type="protein sequence ID" value="MCS5737253.1"/>
    <property type="molecule type" value="Genomic_DNA"/>
</dbReference>
<keyword evidence="2" id="KW-1185">Reference proteome</keyword>
<accession>A0ABT2HBD8</accession>
<protein>
    <submittedName>
        <fullName evidence="1">Uncharacterized protein</fullName>
    </submittedName>
</protein>
<sequence length="203" mass="22602">NQITKFGGNKPISYNGAEDNIIAYAIQPMPFDYQYDHPFNILGTQDGLYLLEDQHWENISYWQPIASSEKKASATITSHPLMTGLGLSENQLTLKVGQSHDFYAEITPDHVKKQNLKWTLTPSGIGSIRIDPNDPKHMTFTAINTPISGVLSVSNTDDTLNDFCSINIIPNVDALSFDKTVYDIRRYNTSSTTKPPAANYTVS</sequence>
<name>A0ABT2HBD8_9MICO</name>
<dbReference type="Proteomes" id="UP001165586">
    <property type="component" value="Unassembled WGS sequence"/>
</dbReference>
<comment type="caution">
    <text evidence="1">The sequence shown here is derived from an EMBL/GenBank/DDBJ whole genome shotgun (WGS) entry which is preliminary data.</text>
</comment>
<feature type="non-terminal residue" evidence="1">
    <location>
        <position position="1"/>
    </location>
</feature>
<evidence type="ECO:0000313" key="1">
    <source>
        <dbReference type="EMBL" id="MCS5737253.1"/>
    </source>
</evidence>
<proteinExistence type="predicted"/>
<gene>
    <name evidence="1" type="ORF">N1032_26340</name>
</gene>
<feature type="non-terminal residue" evidence="1">
    <location>
        <position position="203"/>
    </location>
</feature>
<dbReference type="RefSeq" id="WP_259543599.1">
    <property type="nucleotide sequence ID" value="NZ_JANLCJ010000540.1"/>
</dbReference>
<reference evidence="1" key="1">
    <citation type="submission" date="2022-08" db="EMBL/GenBank/DDBJ databases">
        <authorList>
            <person name="Deng Y."/>
            <person name="Han X.-F."/>
            <person name="Zhang Y.-Q."/>
        </authorList>
    </citation>
    <scope>NUCLEOTIDE SEQUENCE</scope>
    <source>
        <strain evidence="1">CPCC 203386</strain>
    </source>
</reference>